<gene>
    <name evidence="2" type="ORF">Acr_24g0011550</name>
</gene>
<evidence type="ECO:0000313" key="3">
    <source>
        <dbReference type="Proteomes" id="UP000585474"/>
    </source>
</evidence>
<accession>A0A7J0GVT4</accession>
<evidence type="ECO:0000256" key="1">
    <source>
        <dbReference type="SAM" id="MobiDB-lite"/>
    </source>
</evidence>
<organism evidence="2 3">
    <name type="scientific">Actinidia rufa</name>
    <dbReference type="NCBI Taxonomy" id="165716"/>
    <lineage>
        <taxon>Eukaryota</taxon>
        <taxon>Viridiplantae</taxon>
        <taxon>Streptophyta</taxon>
        <taxon>Embryophyta</taxon>
        <taxon>Tracheophyta</taxon>
        <taxon>Spermatophyta</taxon>
        <taxon>Magnoliopsida</taxon>
        <taxon>eudicotyledons</taxon>
        <taxon>Gunneridae</taxon>
        <taxon>Pentapetalae</taxon>
        <taxon>asterids</taxon>
        <taxon>Ericales</taxon>
        <taxon>Actinidiaceae</taxon>
        <taxon>Actinidia</taxon>
    </lineage>
</organism>
<proteinExistence type="predicted"/>
<keyword evidence="3" id="KW-1185">Reference proteome</keyword>
<comment type="caution">
    <text evidence="2">The sequence shown here is derived from an EMBL/GenBank/DDBJ whole genome shotgun (WGS) entry which is preliminary data.</text>
</comment>
<dbReference type="EMBL" id="BJWL01000024">
    <property type="protein sequence ID" value="GFZ14965.1"/>
    <property type="molecule type" value="Genomic_DNA"/>
</dbReference>
<protein>
    <submittedName>
        <fullName evidence="2">Uncharacterized protein</fullName>
    </submittedName>
</protein>
<dbReference type="Proteomes" id="UP000585474">
    <property type="component" value="Unassembled WGS sequence"/>
</dbReference>
<dbReference type="OrthoDB" id="1732041at2759"/>
<evidence type="ECO:0000313" key="2">
    <source>
        <dbReference type="EMBL" id="GFZ14965.1"/>
    </source>
</evidence>
<feature type="region of interest" description="Disordered" evidence="1">
    <location>
        <begin position="27"/>
        <end position="78"/>
    </location>
</feature>
<dbReference type="AlphaFoldDB" id="A0A7J0GVT4"/>
<name>A0A7J0GVT4_9ERIC</name>
<sequence length="125" mass="13948">MRTEDSGHIGSKGEELSFSDKLETLFDGTVHSGETEPPTRRRRLSDGSTSSLLHTKDPVNANPDYRTGRLNDSRTTQSSLGKLNYSIGECIECLDGMEEIEQGRDLYLFALDIFLKKGYTEVSLN</sequence>
<reference evidence="2 3" key="1">
    <citation type="submission" date="2019-07" db="EMBL/GenBank/DDBJ databases">
        <title>De Novo Assembly of kiwifruit Actinidia rufa.</title>
        <authorList>
            <person name="Sugita-Konishi S."/>
            <person name="Sato K."/>
            <person name="Mori E."/>
            <person name="Abe Y."/>
            <person name="Kisaki G."/>
            <person name="Hamano K."/>
            <person name="Suezawa K."/>
            <person name="Otani M."/>
            <person name="Fukuda T."/>
            <person name="Manabe T."/>
            <person name="Gomi K."/>
            <person name="Tabuchi M."/>
            <person name="Akimitsu K."/>
            <person name="Kataoka I."/>
        </authorList>
    </citation>
    <scope>NUCLEOTIDE SEQUENCE [LARGE SCALE GENOMIC DNA]</scope>
    <source>
        <strain evidence="3">cv. Fuchu</strain>
    </source>
</reference>
<feature type="region of interest" description="Disordered" evidence="1">
    <location>
        <begin position="1"/>
        <end position="20"/>
    </location>
</feature>